<dbReference type="FunFam" id="3.40.50.1820:FF:000222">
    <property type="entry name" value="Carboxypeptidase"/>
    <property type="match status" value="2"/>
</dbReference>
<evidence type="ECO:0000256" key="2">
    <source>
        <dbReference type="SAM" id="MobiDB-lite"/>
    </source>
</evidence>
<dbReference type="PANTHER" id="PTHR11802">
    <property type="entry name" value="SERINE PROTEASE FAMILY S10 SERINE CARBOXYPEPTIDASE"/>
    <property type="match status" value="1"/>
</dbReference>
<evidence type="ECO:0000256" key="3">
    <source>
        <dbReference type="SAM" id="SignalP"/>
    </source>
</evidence>
<accession>A0AAF3J325</accession>
<keyword evidence="3" id="KW-0732">Signal</keyword>
<dbReference type="InterPro" id="IPR029058">
    <property type="entry name" value="AB_hydrolase_fold"/>
</dbReference>
<sequence length="2118" mass="238886">MGAETRLVLLLLFVVHQISAQCPVSPIGGQTWTANFPMCTGGRNDVNYMFIGSQNAKSDPLIVYLGDMSACGPAKSMFADIGPYRIGPTHTTILENVYSWNKFSNVIVMDLSMQYIDTFQKFTNLITDFVVAFRMNNTDYAQNELYFAASGFATPVALRASLDTRMTNIKGVILTGPMLSTATSVNSDIIMNYYDGLISKSDWAKMGACCPGVASLEDCDFSQYIDVGPFGYPIPKNFSDPVKDACAATIVDLTFQFLGDVESDGSYPENLYDDCYSLYSRGSQKSHRSKREADFDSSPGADGNLINNGTNAFFDSGSRINRHSSGLHNGYTCTFEAAFRGYQRLLQNSPFFCGSFAEWPIEGPLSADVSDDLTKLLNLGNKKILVFHGGLDAGFTPLGSERFLENFAKTLNTNLSDRTEWEYITEALYPVNGGTTRQFNISNGSFLKLVVVKGAGHLISYDRPEGVQQQLLQFLFDQPPASYSTNPMPYKIPGNYPNRKWSRKQADRIWWLPATTVPINFNHYSGYLQASASGITSAIHYWFLESQGNPAADPLVLWLTGGPGCSAMGALLTENGPFRVNPDGKTLFENSYSWNKMANVLYLDAPRGTGFSVRTGNSQIEVAPSDESTTLEIYTALQDFFTVFPEQKGRPLFIFGESYGAIFAALAAKKFLDDNSTNFNLQGIAFGNGHLSWKQQVNSAMHFLYFHGEIGKKEWESLIPCCNQSNSDPAWFEYCDFSVYLTWSNGVISPIDNSTCPSKIIGFIQDRIDLPINHAMNMYEDCYTQTAAVYGSQLWSGFSNKINEHLKSRFYSNLALMAPIDITDNLGGFPCYANNATAKWLNKPEVQEALHVNLEWTECSSKVQNQFRRTHPTLDAEIDAIINSTKSPLRFLFYNGDIDFSSIFMGVQWFVEALVTRNNLSVKKDYGIWNYRNRNGGYNKRFGTMDNKITVEYATVKGAGHLVPLDRAGPALQMFSNFLGGKDLSTPFLINDADVPVSQEYQVKKKAAQMNAGADAEHRRSKRSSPPEQPWPKPAPPPPTPTTKEQDRIDVPFTSFQPNFNTYGGYLNASDGNYIYYVLTESQNDPAKDPLLLWSNGGPGCSGLIGLFTENGPFRINFDMVSLYENVFSWNKFANILWIESPRDVGFSYRANNVFDDQVWNDNKTAVDVVLAINSFYQRFPEYNGREFYFTGESYCGVYLPTAADELLARQLQGDLTQINFKGFAIGNGIHNEYKQINSAISLSYYRGFRGKAEYDRLKDCTWGNVTNPMTYFDYREYFDIDTAGYPYQKRVDDSTSANCGKWAIQQGYEDTWYNGNNYYNTYQDNYSPQVQQHPPSGRKKREAQPLREQRGFVDQTSKIDKDYTGFLKGFYFWGDQADYLNQPEVRQAFHVGPNNRDYHSCYRYLDRQYVQTHFEMEATYGALFDKAKRLKKELRILHFEGNVDMGCQYLMAEWFDEDLAEAHQFSRSSRDPWYYWLTGKNDSNTIKAGYAKKFSGEQVTIDYITVKGAGHMVPLDRPGPGQQLIYNWLNRKDWSLPLPLSIDPQPIKADYQNPKPDVSIPEQDTVYFMPGLTWPLNFTHYSGFLDIGDNAFAHYWFLESQNLPYNDPIIVWLNGDPGCSSVTGLFSDIGPFYPNEDGATIFENGFSWNKVANLLFIDVPTPSGFAYQNGQPVKNATNDDEITKKLLKALEAFRASYPNFAEQPIHIAGQGYSAVIASDLASFITDEIVTGQTTIQLEGLIIVNGQLDLARQVQSLGADLHFRGFTTNAHWQTLQKCCALDKKSCDLAYFFDFSTGIPILLQFQDQDFQDCSDVLAIAMKNLNYRKVSGLYQDCYASTFKKPKTEAEKSRGSPFDFIPLSTDANGGFPCYMLDAMRNYLNREYVRESIHVPSFVQKWDDNCFTDVPNPQYTRQSTSLYVKFYSLLQSQHPLRILFLNGDADFIHHHRQTEGFIQDLIDANALVQTTNRTSWYVNELGNNGDVTSYKRVNGYPSQVDFVTVKGAGPHPARDRPGPTLFAITNFVNKWNYTYLTEYNWITTRISMFKQYTEDGEVVPDTTTTTTITTTTPTTTRTTTSTPTTTTSTTTRTTRRQSTTTKIGSQLGTPMILLLIILFFSR</sequence>
<feature type="region of interest" description="Disordered" evidence="2">
    <location>
        <begin position="1324"/>
        <end position="1351"/>
    </location>
</feature>
<evidence type="ECO:0000256" key="1">
    <source>
        <dbReference type="ARBA" id="ARBA00009431"/>
    </source>
</evidence>
<feature type="signal peptide" evidence="3">
    <location>
        <begin position="1"/>
        <end position="20"/>
    </location>
</feature>
<organism evidence="4 5">
    <name type="scientific">Mesorhabditis belari</name>
    <dbReference type="NCBI Taxonomy" id="2138241"/>
    <lineage>
        <taxon>Eukaryota</taxon>
        <taxon>Metazoa</taxon>
        <taxon>Ecdysozoa</taxon>
        <taxon>Nematoda</taxon>
        <taxon>Chromadorea</taxon>
        <taxon>Rhabditida</taxon>
        <taxon>Rhabditina</taxon>
        <taxon>Rhabditomorpha</taxon>
        <taxon>Rhabditoidea</taxon>
        <taxon>Rhabditidae</taxon>
        <taxon>Mesorhabditinae</taxon>
        <taxon>Mesorhabditis</taxon>
    </lineage>
</organism>
<dbReference type="Proteomes" id="UP000887575">
    <property type="component" value="Unassembled WGS sequence"/>
</dbReference>
<reference evidence="5" key="1">
    <citation type="submission" date="2024-02" db="UniProtKB">
        <authorList>
            <consortium name="WormBaseParasite"/>
        </authorList>
    </citation>
    <scope>IDENTIFICATION</scope>
</reference>
<feature type="chain" id="PRO_5042202945" description="Serine carboxypeptidase" evidence="3">
    <location>
        <begin position="21"/>
        <end position="2118"/>
    </location>
</feature>
<name>A0AAF3J325_9BILA</name>
<dbReference type="GO" id="GO:0006508">
    <property type="term" value="P:proteolysis"/>
    <property type="evidence" value="ECO:0007669"/>
    <property type="project" value="InterPro"/>
</dbReference>
<evidence type="ECO:0000313" key="4">
    <source>
        <dbReference type="Proteomes" id="UP000887575"/>
    </source>
</evidence>
<evidence type="ECO:0000313" key="5">
    <source>
        <dbReference type="WBParaSite" id="MBELARI_LOCUS13137"/>
    </source>
</evidence>
<dbReference type="PRINTS" id="PR00724">
    <property type="entry name" value="CRBOXYPTASEC"/>
</dbReference>
<proteinExistence type="inferred from homology"/>
<dbReference type="GO" id="GO:0004185">
    <property type="term" value="F:serine-type carboxypeptidase activity"/>
    <property type="evidence" value="ECO:0007669"/>
    <property type="project" value="InterPro"/>
</dbReference>
<feature type="region of interest" description="Disordered" evidence="2">
    <location>
        <begin position="2059"/>
        <end position="2097"/>
    </location>
</feature>
<dbReference type="Pfam" id="PF00450">
    <property type="entry name" value="Peptidase_S10"/>
    <property type="match status" value="5"/>
</dbReference>
<keyword evidence="4" id="KW-1185">Reference proteome</keyword>
<dbReference type="Gene3D" id="3.40.50.1820">
    <property type="entry name" value="alpha/beta hydrolase"/>
    <property type="match status" value="4"/>
</dbReference>
<dbReference type="InterPro" id="IPR001563">
    <property type="entry name" value="Peptidase_S10"/>
</dbReference>
<dbReference type="PANTHER" id="PTHR11802:SF480">
    <property type="entry name" value="CARBOXYPEPTIDASE"/>
    <property type="match status" value="1"/>
</dbReference>
<dbReference type="SUPFAM" id="SSF53474">
    <property type="entry name" value="alpha/beta-Hydrolases"/>
    <property type="match status" value="4"/>
</dbReference>
<dbReference type="WBParaSite" id="MBELARI_LOCUS13137">
    <property type="protein sequence ID" value="MBELARI_LOCUS13137"/>
    <property type="gene ID" value="MBELARI_LOCUS13137"/>
</dbReference>
<dbReference type="InterPro" id="IPR033124">
    <property type="entry name" value="Ser_caboxypep_his_AS"/>
</dbReference>
<dbReference type="Gene3D" id="3.40.50.12670">
    <property type="match status" value="1"/>
</dbReference>
<dbReference type="PROSITE" id="PS00560">
    <property type="entry name" value="CARBOXYPEPT_SER_HIS"/>
    <property type="match status" value="2"/>
</dbReference>
<feature type="compositionally biased region" description="Pro residues" evidence="2">
    <location>
        <begin position="1027"/>
        <end position="1041"/>
    </location>
</feature>
<comment type="similarity">
    <text evidence="1">Belongs to the peptidase S10 family.</text>
</comment>
<protein>
    <recommendedName>
        <fullName evidence="6">Serine carboxypeptidase</fullName>
    </recommendedName>
</protein>
<evidence type="ECO:0008006" key="6">
    <source>
        <dbReference type="Google" id="ProtNLM"/>
    </source>
</evidence>
<feature type="region of interest" description="Disordered" evidence="2">
    <location>
        <begin position="1004"/>
        <end position="1046"/>
    </location>
</feature>